<sequence length="141" mass="15418">MRVFALISFASLAVSSALPAHRSVSPERPAISQAEWDSGYHWSLLQYEDKGCSGRPLNSAARDKISGGNASGHGMKKGCFSLMDAANYVMFEGNGTVLKLYSKPGCKSKDFETQVWPGCQEIPQPGTNAKALYYTITYEER</sequence>
<reference evidence="2" key="1">
    <citation type="submission" date="2022-11" db="EMBL/GenBank/DDBJ databases">
        <authorList>
            <person name="Petersen C."/>
        </authorList>
    </citation>
    <scope>NUCLEOTIDE SEQUENCE</scope>
    <source>
        <strain evidence="2">IBT 21917</strain>
    </source>
</reference>
<feature type="signal peptide" evidence="1">
    <location>
        <begin position="1"/>
        <end position="17"/>
    </location>
</feature>
<protein>
    <submittedName>
        <fullName evidence="2">Uncharacterized protein</fullName>
    </submittedName>
</protein>
<keyword evidence="3" id="KW-1185">Reference proteome</keyword>
<gene>
    <name evidence="2" type="ORF">N7492_006583</name>
</gene>
<reference evidence="2" key="2">
    <citation type="journal article" date="2023" name="IMA Fungus">
        <title>Comparative genomic study of the Penicillium genus elucidates a diverse pangenome and 15 lateral gene transfer events.</title>
        <authorList>
            <person name="Petersen C."/>
            <person name="Sorensen T."/>
            <person name="Nielsen M.R."/>
            <person name="Sondergaard T.E."/>
            <person name="Sorensen J.L."/>
            <person name="Fitzpatrick D.A."/>
            <person name="Frisvad J.C."/>
            <person name="Nielsen K.L."/>
        </authorList>
    </citation>
    <scope>NUCLEOTIDE SEQUENCE</scope>
    <source>
        <strain evidence="2">IBT 21917</strain>
    </source>
</reference>
<comment type="caution">
    <text evidence="2">The sequence shown here is derived from an EMBL/GenBank/DDBJ whole genome shotgun (WGS) entry which is preliminary data.</text>
</comment>
<dbReference type="AlphaFoldDB" id="A0A9W9LLA0"/>
<accession>A0A9W9LLA0</accession>
<evidence type="ECO:0000256" key="1">
    <source>
        <dbReference type="SAM" id="SignalP"/>
    </source>
</evidence>
<dbReference type="Proteomes" id="UP001146351">
    <property type="component" value="Unassembled WGS sequence"/>
</dbReference>
<name>A0A9W9LLA0_9EURO</name>
<evidence type="ECO:0000313" key="3">
    <source>
        <dbReference type="Proteomes" id="UP001146351"/>
    </source>
</evidence>
<dbReference type="EMBL" id="JAPQKO010000005">
    <property type="protein sequence ID" value="KAJ5161191.1"/>
    <property type="molecule type" value="Genomic_DNA"/>
</dbReference>
<feature type="chain" id="PRO_5040991363" evidence="1">
    <location>
        <begin position="18"/>
        <end position="141"/>
    </location>
</feature>
<keyword evidence="1" id="KW-0732">Signal</keyword>
<organism evidence="2 3">
    <name type="scientific">Penicillium capsulatum</name>
    <dbReference type="NCBI Taxonomy" id="69766"/>
    <lineage>
        <taxon>Eukaryota</taxon>
        <taxon>Fungi</taxon>
        <taxon>Dikarya</taxon>
        <taxon>Ascomycota</taxon>
        <taxon>Pezizomycotina</taxon>
        <taxon>Eurotiomycetes</taxon>
        <taxon>Eurotiomycetidae</taxon>
        <taxon>Eurotiales</taxon>
        <taxon>Aspergillaceae</taxon>
        <taxon>Penicillium</taxon>
    </lineage>
</organism>
<evidence type="ECO:0000313" key="2">
    <source>
        <dbReference type="EMBL" id="KAJ5161191.1"/>
    </source>
</evidence>
<proteinExistence type="predicted"/>